<dbReference type="Proteomes" id="UP000599109">
    <property type="component" value="Unassembled WGS sequence"/>
</dbReference>
<evidence type="ECO:0000256" key="2">
    <source>
        <dbReference type="ARBA" id="ARBA00022729"/>
    </source>
</evidence>
<reference evidence="5 6" key="1">
    <citation type="journal article" date="2017" name="Int. J. Syst. Evol. Microbiol.">
        <title>Ramlibacter monticola sp. nov., isolated from forest soil.</title>
        <authorList>
            <person name="Chaudhary D.K."/>
            <person name="Kim J."/>
        </authorList>
    </citation>
    <scope>NUCLEOTIDE SEQUENCE [LARGE SCALE GENOMIC DNA]</scope>
    <source>
        <strain evidence="5 6">KACC 19175</strain>
    </source>
</reference>
<dbReference type="RefSeq" id="WP_201672401.1">
    <property type="nucleotide sequence ID" value="NZ_JAEQNE010000001.1"/>
</dbReference>
<gene>
    <name evidence="5" type="ORF">JJ685_01475</name>
</gene>
<dbReference type="InterPro" id="IPR051010">
    <property type="entry name" value="BCAA_transport"/>
</dbReference>
<keyword evidence="2 3" id="KW-0732">Signal</keyword>
<name>A0A936YW86_9BURK</name>
<organism evidence="5 6">
    <name type="scientific">Ramlibacter monticola</name>
    <dbReference type="NCBI Taxonomy" id="1926872"/>
    <lineage>
        <taxon>Bacteria</taxon>
        <taxon>Pseudomonadati</taxon>
        <taxon>Pseudomonadota</taxon>
        <taxon>Betaproteobacteria</taxon>
        <taxon>Burkholderiales</taxon>
        <taxon>Comamonadaceae</taxon>
        <taxon>Ramlibacter</taxon>
    </lineage>
</organism>
<evidence type="ECO:0000256" key="1">
    <source>
        <dbReference type="ARBA" id="ARBA00010062"/>
    </source>
</evidence>
<protein>
    <submittedName>
        <fullName evidence="5">ABC transporter substrate-binding protein</fullName>
    </submittedName>
</protein>
<keyword evidence="6" id="KW-1185">Reference proteome</keyword>
<dbReference type="AlphaFoldDB" id="A0A936YW86"/>
<dbReference type="CDD" id="cd06333">
    <property type="entry name" value="PBP1_ABC_RPA1789-like"/>
    <property type="match status" value="1"/>
</dbReference>
<dbReference type="InterPro" id="IPR028082">
    <property type="entry name" value="Peripla_BP_I"/>
</dbReference>
<evidence type="ECO:0000259" key="4">
    <source>
        <dbReference type="Pfam" id="PF13458"/>
    </source>
</evidence>
<feature type="chain" id="PRO_5037597067" evidence="3">
    <location>
        <begin position="23"/>
        <end position="379"/>
    </location>
</feature>
<evidence type="ECO:0000256" key="3">
    <source>
        <dbReference type="SAM" id="SignalP"/>
    </source>
</evidence>
<dbReference type="Gene3D" id="3.40.50.2300">
    <property type="match status" value="2"/>
</dbReference>
<dbReference type="PANTHER" id="PTHR30483:SF38">
    <property type="entry name" value="BLR7848 PROTEIN"/>
    <property type="match status" value="1"/>
</dbReference>
<proteinExistence type="inferred from homology"/>
<dbReference type="PANTHER" id="PTHR30483">
    <property type="entry name" value="LEUCINE-SPECIFIC-BINDING PROTEIN"/>
    <property type="match status" value="1"/>
</dbReference>
<dbReference type="EMBL" id="JAEQNE010000001">
    <property type="protein sequence ID" value="MBL0389804.1"/>
    <property type="molecule type" value="Genomic_DNA"/>
</dbReference>
<evidence type="ECO:0000313" key="5">
    <source>
        <dbReference type="EMBL" id="MBL0389804.1"/>
    </source>
</evidence>
<accession>A0A936YW86</accession>
<feature type="domain" description="Leucine-binding protein" evidence="4">
    <location>
        <begin position="23"/>
        <end position="359"/>
    </location>
</feature>
<comment type="similarity">
    <text evidence="1">Belongs to the leucine-binding protein family.</text>
</comment>
<feature type="signal peptide" evidence="3">
    <location>
        <begin position="1"/>
        <end position="22"/>
    </location>
</feature>
<dbReference type="InterPro" id="IPR028081">
    <property type="entry name" value="Leu-bd"/>
</dbReference>
<sequence length="379" mass="39357">MGSIRFALLAASCALAAGAANAEITVGVSLGTTGPGASLGIPYKNAFQLVPKTLGGEPVRYIILDDESKPDAAAKNARKFVSEDKVDAMMGSNGVPSAAAMAQVAAESKTPLVSLTPLPPLAPDRLHWTVIVPQTTELMMSAVAQHMKAKGIKTAGYIGFSDTWGDLVYNAASTLAPGSGFKLVTNERYARADTSVAGQVLKIIAAAPEAVIVGGSGSPGATPQIALVERGFKGPIYHNHGTVNLPFIQTGKTAAEGAIAPTGALIVAEELPADFPTKAVSLDFVKRYEAAFGPGTRNAFAGYTYDGVLLLDAAAAVALKKAKPGTPEFRAALRDALENVKNVVGTHGVYNLTPANHNGLDERARVLVQVVKGEWRLMK</sequence>
<evidence type="ECO:0000313" key="6">
    <source>
        <dbReference type="Proteomes" id="UP000599109"/>
    </source>
</evidence>
<dbReference type="Pfam" id="PF13458">
    <property type="entry name" value="Peripla_BP_6"/>
    <property type="match status" value="1"/>
</dbReference>
<dbReference type="SUPFAM" id="SSF53822">
    <property type="entry name" value="Periplasmic binding protein-like I"/>
    <property type="match status" value="1"/>
</dbReference>
<comment type="caution">
    <text evidence="5">The sequence shown here is derived from an EMBL/GenBank/DDBJ whole genome shotgun (WGS) entry which is preliminary data.</text>
</comment>